<dbReference type="SMART" id="SM00355">
    <property type="entry name" value="ZnF_C2H2"/>
    <property type="match status" value="6"/>
</dbReference>
<evidence type="ECO:0000256" key="3">
    <source>
        <dbReference type="ARBA" id="ARBA00022771"/>
    </source>
</evidence>
<dbReference type="SMART" id="SM00980">
    <property type="entry name" value="THAP"/>
    <property type="match status" value="1"/>
</dbReference>
<evidence type="ECO:0000256" key="4">
    <source>
        <dbReference type="ARBA" id="ARBA00022833"/>
    </source>
</evidence>
<dbReference type="SUPFAM" id="SSF57667">
    <property type="entry name" value="beta-beta-alpha zinc fingers"/>
    <property type="match status" value="2"/>
</dbReference>
<name>A0A8U0TTC9_SALNM</name>
<dbReference type="PROSITE" id="PS50950">
    <property type="entry name" value="ZF_THAP"/>
    <property type="match status" value="1"/>
</dbReference>
<gene>
    <name evidence="12" type="primary">LOC120027592</name>
</gene>
<keyword evidence="3 6" id="KW-0863">Zinc-finger</keyword>
<feature type="region of interest" description="Disordered" evidence="8">
    <location>
        <begin position="173"/>
        <end position="198"/>
    </location>
</feature>
<evidence type="ECO:0000256" key="1">
    <source>
        <dbReference type="ARBA" id="ARBA00022723"/>
    </source>
</evidence>
<protein>
    <submittedName>
        <fullName evidence="12">Zinc finger protein 777-like isoform X1</fullName>
    </submittedName>
</protein>
<feature type="domain" description="C2H2-type" evidence="9">
    <location>
        <begin position="342"/>
        <end position="361"/>
    </location>
</feature>
<feature type="region of interest" description="Disordered" evidence="8">
    <location>
        <begin position="575"/>
        <end position="609"/>
    </location>
</feature>
<dbReference type="RefSeq" id="XP_038828504.1">
    <property type="nucleotide sequence ID" value="XM_038972576.1"/>
</dbReference>
<keyword evidence="1" id="KW-0479">Metal-binding</keyword>
<evidence type="ECO:0000256" key="2">
    <source>
        <dbReference type="ARBA" id="ARBA00022737"/>
    </source>
</evidence>
<dbReference type="InterPro" id="IPR013087">
    <property type="entry name" value="Znf_C2H2_type"/>
</dbReference>
<keyword evidence="2" id="KW-0677">Repeat</keyword>
<dbReference type="PANTHER" id="PTHR24379">
    <property type="entry name" value="KRAB AND ZINC FINGER DOMAIN-CONTAINING"/>
    <property type="match status" value="1"/>
</dbReference>
<feature type="compositionally biased region" description="Polar residues" evidence="8">
    <location>
        <begin position="596"/>
        <end position="609"/>
    </location>
</feature>
<proteinExistence type="predicted"/>
<dbReference type="Gene3D" id="3.30.160.60">
    <property type="entry name" value="Classic Zinc Finger"/>
    <property type="match status" value="3"/>
</dbReference>
<dbReference type="InterPro" id="IPR036236">
    <property type="entry name" value="Znf_C2H2_sf"/>
</dbReference>
<evidence type="ECO:0000313" key="11">
    <source>
        <dbReference type="Proteomes" id="UP000808372"/>
    </source>
</evidence>
<evidence type="ECO:0000256" key="7">
    <source>
        <dbReference type="PROSITE-ProRule" id="PRU00309"/>
    </source>
</evidence>
<evidence type="ECO:0000313" key="12">
    <source>
        <dbReference type="RefSeq" id="XP_038828504.1"/>
    </source>
</evidence>
<reference evidence="12" key="1">
    <citation type="submission" date="2025-08" db="UniProtKB">
        <authorList>
            <consortium name="RefSeq"/>
        </authorList>
    </citation>
    <scope>IDENTIFICATION</scope>
    <source>
        <tissue evidence="12">White muscle</tissue>
    </source>
</reference>
<evidence type="ECO:0000256" key="5">
    <source>
        <dbReference type="ARBA" id="ARBA00023125"/>
    </source>
</evidence>
<dbReference type="GO" id="GO:0003677">
    <property type="term" value="F:DNA binding"/>
    <property type="evidence" value="ECO:0007669"/>
    <property type="project" value="UniProtKB-UniRule"/>
</dbReference>
<feature type="domain" description="C2H2-type" evidence="9">
    <location>
        <begin position="522"/>
        <end position="549"/>
    </location>
</feature>
<evidence type="ECO:0000259" key="10">
    <source>
        <dbReference type="PROSITE" id="PS50950"/>
    </source>
</evidence>
<feature type="region of interest" description="Disordered" evidence="8">
    <location>
        <begin position="315"/>
        <end position="335"/>
    </location>
</feature>
<dbReference type="Pfam" id="PF12874">
    <property type="entry name" value="zf-met"/>
    <property type="match status" value="1"/>
</dbReference>
<feature type="compositionally biased region" description="Basic and acidic residues" evidence="8">
    <location>
        <begin position="188"/>
        <end position="198"/>
    </location>
</feature>
<dbReference type="GeneID" id="120027592"/>
<organism evidence="11 12">
    <name type="scientific">Salvelinus namaycush</name>
    <name type="common">Lake trout</name>
    <name type="synonym">Salmo namaycush</name>
    <dbReference type="NCBI Taxonomy" id="8040"/>
    <lineage>
        <taxon>Eukaryota</taxon>
        <taxon>Metazoa</taxon>
        <taxon>Chordata</taxon>
        <taxon>Craniata</taxon>
        <taxon>Vertebrata</taxon>
        <taxon>Euteleostomi</taxon>
        <taxon>Actinopterygii</taxon>
        <taxon>Neopterygii</taxon>
        <taxon>Teleostei</taxon>
        <taxon>Protacanthopterygii</taxon>
        <taxon>Salmoniformes</taxon>
        <taxon>Salmonidae</taxon>
        <taxon>Salmoninae</taxon>
        <taxon>Salvelinus</taxon>
    </lineage>
</organism>
<keyword evidence="5 7" id="KW-0238">DNA-binding</keyword>
<feature type="domain" description="THAP-type" evidence="10">
    <location>
        <begin position="1"/>
        <end position="84"/>
    </location>
</feature>
<dbReference type="KEGG" id="snh:120027592"/>
<dbReference type="InterPro" id="IPR006612">
    <property type="entry name" value="THAP_Znf"/>
</dbReference>
<dbReference type="SUPFAM" id="SSF57716">
    <property type="entry name" value="Glucocorticoid receptor-like (DNA-binding domain)"/>
    <property type="match status" value="1"/>
</dbReference>
<evidence type="ECO:0000259" key="9">
    <source>
        <dbReference type="PROSITE" id="PS50157"/>
    </source>
</evidence>
<dbReference type="PANTHER" id="PTHR24379:SF121">
    <property type="entry name" value="C2H2-TYPE DOMAIN-CONTAINING PROTEIN"/>
    <property type="match status" value="1"/>
</dbReference>
<evidence type="ECO:0000256" key="6">
    <source>
        <dbReference type="PROSITE-ProRule" id="PRU00042"/>
    </source>
</evidence>
<dbReference type="Pfam" id="PF05485">
    <property type="entry name" value="THAP"/>
    <property type="match status" value="1"/>
</dbReference>
<dbReference type="PROSITE" id="PS00028">
    <property type="entry name" value="ZINC_FINGER_C2H2_1"/>
    <property type="match status" value="3"/>
</dbReference>
<keyword evidence="11" id="KW-1185">Reference proteome</keyword>
<sequence>MEIHRCIVRGCANKSDAIIHYSLPAEPQRRQQWLQFINESNSGENIPVVSRLCGDHFTEECFTKLDLGFTTRLILNLDAVPTIYFTEKTSAYRQHTVSTESAKGTGVLEVKKTGIKEEPVDREVDSQVNRSNNSLGSIKKLFSSIKEENVGEDASIAGSYDQIRVVKIGDSHTGERKKEGGEYGMEYSHSHQDEGEERGCDAMVTEIHREERMKGKGRMKEWMMEKMNVTEHEVEVFVIENSKPEEEEWREYVLGEEEEEEEGWRIEERGEGRMEGMWVKKGRRKKLPGPQWWRWEQERKKTEEDEWKMIAERAREEEQERQKGQTVEEEEKKRKKKRVAGFRCPQCSNTFQSRSELMEHKTGCCNDAKYTCPVPLCPKHYTTKRSLRTHIRFHRVKDDKKKKKALETIQKAQGAQEQKMKAYDAYLKAQKAQEAREQQKKAYDAYLTAQVQQNQYQPSHKKKFFCPLCNIYHRNQTSLDKHSRCHTSVHKLTFRCSFCSLEILRKYTTKKHYDLEHPGRVPHCEECGKTFNSIDSFLKHQVRHLSVTPYYCYECRIYQLTQRGLTAHLRNHSLRRNQEQLDQQSGKLKKTDKTMNHSTAPLHNNPASLQDNHAHLQDIKEEELITIEIESQSVL</sequence>
<keyword evidence="4" id="KW-0862">Zinc</keyword>
<evidence type="ECO:0000256" key="8">
    <source>
        <dbReference type="SAM" id="MobiDB-lite"/>
    </source>
</evidence>
<dbReference type="Proteomes" id="UP000808372">
    <property type="component" value="Chromosome 33"/>
</dbReference>
<dbReference type="PROSITE" id="PS50157">
    <property type="entry name" value="ZINC_FINGER_C2H2_2"/>
    <property type="match status" value="3"/>
</dbReference>
<dbReference type="GO" id="GO:0008270">
    <property type="term" value="F:zinc ion binding"/>
    <property type="evidence" value="ECO:0007669"/>
    <property type="project" value="UniProtKB-KW"/>
</dbReference>
<feature type="domain" description="C2H2-type" evidence="9">
    <location>
        <begin position="370"/>
        <end position="399"/>
    </location>
</feature>
<dbReference type="AlphaFoldDB" id="A0A8U0TTC9"/>
<accession>A0A8U0TTC9</accession>